<accession>A0ABP9HFB7</accession>
<dbReference type="EMBL" id="BAABIL010000119">
    <property type="protein sequence ID" value="GAA4969501.1"/>
    <property type="molecule type" value="Genomic_DNA"/>
</dbReference>
<dbReference type="RefSeq" id="WP_345711248.1">
    <property type="nucleotide sequence ID" value="NZ_BAABIL010000119.1"/>
</dbReference>
<gene>
    <name evidence="3" type="ORF">GCM10023225_09710</name>
</gene>
<dbReference type="Pfam" id="PF00327">
    <property type="entry name" value="Ribosomal_L30"/>
    <property type="match status" value="1"/>
</dbReference>
<evidence type="ECO:0000313" key="4">
    <source>
        <dbReference type="Proteomes" id="UP001501195"/>
    </source>
</evidence>
<evidence type="ECO:0000313" key="3">
    <source>
        <dbReference type="EMBL" id="GAA4969501.1"/>
    </source>
</evidence>
<dbReference type="InterPro" id="IPR016082">
    <property type="entry name" value="Ribosomal_uL30_ferredoxin-like"/>
</dbReference>
<dbReference type="InterPro" id="IPR036919">
    <property type="entry name" value="Ribo_uL30_ferredoxin-like_sf"/>
</dbReference>
<protein>
    <recommendedName>
        <fullName evidence="2">Large ribosomal subunit protein uL30-like ferredoxin-like fold domain-containing protein</fullName>
    </recommendedName>
</protein>
<reference evidence="4" key="1">
    <citation type="journal article" date="2019" name="Int. J. Syst. Evol. Microbiol.">
        <title>The Global Catalogue of Microorganisms (GCM) 10K type strain sequencing project: providing services to taxonomists for standard genome sequencing and annotation.</title>
        <authorList>
            <consortium name="The Broad Institute Genomics Platform"/>
            <consortium name="The Broad Institute Genome Sequencing Center for Infectious Disease"/>
            <person name="Wu L."/>
            <person name="Ma J."/>
        </authorList>
    </citation>
    <scope>NUCLEOTIDE SEQUENCE [LARGE SCALE GENOMIC DNA]</scope>
    <source>
        <strain evidence="4">JCM 18126</strain>
    </source>
</reference>
<dbReference type="Proteomes" id="UP001501195">
    <property type="component" value="Unassembled WGS sequence"/>
</dbReference>
<name>A0ABP9HFB7_9ACTN</name>
<evidence type="ECO:0000259" key="2">
    <source>
        <dbReference type="Pfam" id="PF00327"/>
    </source>
</evidence>
<proteinExistence type="inferred from homology"/>
<comment type="caution">
    <text evidence="3">The sequence shown here is derived from an EMBL/GenBank/DDBJ whole genome shotgun (WGS) entry which is preliminary data.</text>
</comment>
<sequence length="289" mass="32036">MLQSNDISWSSIATVPQDGTLRLPLPGTAAFKRAKGRSGDWLVIQIASAIGSTAKQRGALRTLGLRGPNTLVLRSSADVSTKGSIRTVRHLVAVVELDGIYYRQTEAGNSEGGDVSIENQQYGTETSPGQLWRDPQGEYFGYRSERDSTLAYWSSELTLHQLVETAYQLPEVSLSDDVRVKYWTVAEPQRGAIRHDSSVKSLPGAESVNEPISHAVIDLPNEQHLMWKAPFRKFGDRQTTKGEVRLLGEPIDEVALRALVRATANEVFMARANCNIQVRRQGKLRQHDL</sequence>
<comment type="similarity">
    <text evidence="1">Belongs to the universal ribosomal protein uL30 family.</text>
</comment>
<dbReference type="Gene3D" id="3.30.1390.20">
    <property type="entry name" value="Ribosomal protein L30, ferredoxin-like fold domain"/>
    <property type="match status" value="1"/>
</dbReference>
<organism evidence="3 4">
    <name type="scientific">Kineococcus glutinatus</name>
    <dbReference type="NCBI Taxonomy" id="1070872"/>
    <lineage>
        <taxon>Bacteria</taxon>
        <taxon>Bacillati</taxon>
        <taxon>Actinomycetota</taxon>
        <taxon>Actinomycetes</taxon>
        <taxon>Kineosporiales</taxon>
        <taxon>Kineosporiaceae</taxon>
        <taxon>Kineococcus</taxon>
    </lineage>
</organism>
<dbReference type="SUPFAM" id="SSF55129">
    <property type="entry name" value="Ribosomal protein L30p/L7e"/>
    <property type="match status" value="1"/>
</dbReference>
<evidence type="ECO:0000256" key="1">
    <source>
        <dbReference type="ARBA" id="ARBA00007594"/>
    </source>
</evidence>
<feature type="domain" description="Large ribosomal subunit protein uL30-like ferredoxin-like fold" evidence="2">
    <location>
        <begin position="43"/>
        <end position="92"/>
    </location>
</feature>
<keyword evidence="4" id="KW-1185">Reference proteome</keyword>